<comment type="caution">
    <text evidence="3">The sequence shown here is derived from an EMBL/GenBank/DDBJ whole genome shotgun (WGS) entry which is preliminary data.</text>
</comment>
<evidence type="ECO:0000313" key="3">
    <source>
        <dbReference type="EMBL" id="TMW63924.1"/>
    </source>
</evidence>
<dbReference type="InterPro" id="IPR050357">
    <property type="entry name" value="Arrestin_domain-protein"/>
</dbReference>
<dbReference type="PANTHER" id="PTHR11188:SF17">
    <property type="entry name" value="FI21816P1"/>
    <property type="match status" value="1"/>
</dbReference>
<reference evidence="3" key="1">
    <citation type="submission" date="2019-03" db="EMBL/GenBank/DDBJ databases">
        <title>Long read genome sequence of the mycoparasitic Pythium oligandrum ATCC 38472 isolated from sugarbeet rhizosphere.</title>
        <authorList>
            <person name="Gaulin E."/>
        </authorList>
    </citation>
    <scope>NUCLEOTIDE SEQUENCE</scope>
    <source>
        <strain evidence="3">ATCC 38472_TT</strain>
    </source>
</reference>
<feature type="domain" description="Arrestin-like N-terminal" evidence="1">
    <location>
        <begin position="15"/>
        <end position="157"/>
    </location>
</feature>
<dbReference type="GO" id="GO:0015031">
    <property type="term" value="P:protein transport"/>
    <property type="evidence" value="ECO:0007669"/>
    <property type="project" value="TreeGrafter"/>
</dbReference>
<dbReference type="AlphaFoldDB" id="A0A8K1CHZ2"/>
<dbReference type="GO" id="GO:0005737">
    <property type="term" value="C:cytoplasm"/>
    <property type="evidence" value="ECO:0007669"/>
    <property type="project" value="TreeGrafter"/>
</dbReference>
<sequence>MGKLESADHSIGVKCSIVISLESQVYQPGETLVGQITLRIHETFDAKELVVAINGEEQLTWETSQFEAPNLQHKRTRILLQDQQVFATLQRYDPGDYVFPFEFTLPEDLPTSFDYWKQSLGQLVCVQASVNYSIKVSLPVLGALKSDLTSSQWVRVVAPSRVEPQSLYVRGKREVVFLGVFGTGYCTLTASLATNLLREKEEASIHCTIENDSKKRVKLVRTELIQLVELLPSEDDTNNFLPQSTSRTVNRTEFSDVDAGQTKSVVLQPATVDTKRIATLLPSFSSEFVRVSYQLVVKCKYSMSGGTWVSFPITLVHHEA</sequence>
<evidence type="ECO:0000259" key="2">
    <source>
        <dbReference type="Pfam" id="PF02752"/>
    </source>
</evidence>
<dbReference type="SUPFAM" id="SSF81296">
    <property type="entry name" value="E set domains"/>
    <property type="match status" value="2"/>
</dbReference>
<dbReference type="InterPro" id="IPR014752">
    <property type="entry name" value="Arrestin-like_C"/>
</dbReference>
<keyword evidence="4" id="KW-1185">Reference proteome</keyword>
<name>A0A8K1CHZ2_PYTOL</name>
<dbReference type="OrthoDB" id="2333384at2759"/>
<dbReference type="Gene3D" id="2.60.40.640">
    <property type="match status" value="2"/>
</dbReference>
<protein>
    <recommendedName>
        <fullName evidence="5">Arrestin-like N-terminal domain-containing protein</fullName>
    </recommendedName>
</protein>
<dbReference type="InterPro" id="IPR011022">
    <property type="entry name" value="Arrestin_C-like"/>
</dbReference>
<dbReference type="PANTHER" id="PTHR11188">
    <property type="entry name" value="ARRESTIN DOMAIN CONTAINING PROTEIN"/>
    <property type="match status" value="1"/>
</dbReference>
<dbReference type="Pfam" id="PF02752">
    <property type="entry name" value="Arrestin_C"/>
    <property type="match status" value="1"/>
</dbReference>
<evidence type="ECO:0000259" key="1">
    <source>
        <dbReference type="Pfam" id="PF00339"/>
    </source>
</evidence>
<organism evidence="3 4">
    <name type="scientific">Pythium oligandrum</name>
    <name type="common">Mycoparasitic fungus</name>
    <dbReference type="NCBI Taxonomy" id="41045"/>
    <lineage>
        <taxon>Eukaryota</taxon>
        <taxon>Sar</taxon>
        <taxon>Stramenopiles</taxon>
        <taxon>Oomycota</taxon>
        <taxon>Peronosporomycetes</taxon>
        <taxon>Pythiales</taxon>
        <taxon>Pythiaceae</taxon>
        <taxon>Pythium</taxon>
    </lineage>
</organism>
<evidence type="ECO:0000313" key="4">
    <source>
        <dbReference type="Proteomes" id="UP000794436"/>
    </source>
</evidence>
<feature type="domain" description="Arrestin C-terminal-like" evidence="2">
    <location>
        <begin position="188"/>
        <end position="317"/>
    </location>
</feature>
<dbReference type="EMBL" id="SPLM01000042">
    <property type="protein sequence ID" value="TMW63924.1"/>
    <property type="molecule type" value="Genomic_DNA"/>
</dbReference>
<dbReference type="Pfam" id="PF00339">
    <property type="entry name" value="Arrestin_N"/>
    <property type="match status" value="1"/>
</dbReference>
<proteinExistence type="predicted"/>
<gene>
    <name evidence="3" type="ORF">Poli38472_014629</name>
</gene>
<evidence type="ECO:0008006" key="5">
    <source>
        <dbReference type="Google" id="ProtNLM"/>
    </source>
</evidence>
<dbReference type="Proteomes" id="UP000794436">
    <property type="component" value="Unassembled WGS sequence"/>
</dbReference>
<dbReference type="InterPro" id="IPR014756">
    <property type="entry name" value="Ig_E-set"/>
</dbReference>
<dbReference type="InterPro" id="IPR011021">
    <property type="entry name" value="Arrestin-like_N"/>
</dbReference>
<accession>A0A8K1CHZ2</accession>